<evidence type="ECO:0000259" key="1">
    <source>
        <dbReference type="Pfam" id="PF05699"/>
    </source>
</evidence>
<evidence type="ECO:0000313" key="2">
    <source>
        <dbReference type="EMBL" id="KAJ5437788.1"/>
    </source>
</evidence>
<dbReference type="Proteomes" id="UP001213681">
    <property type="component" value="Unassembled WGS sequence"/>
</dbReference>
<evidence type="ECO:0000313" key="3">
    <source>
        <dbReference type="Proteomes" id="UP001213681"/>
    </source>
</evidence>
<feature type="domain" description="HAT C-terminal dimerisation" evidence="1">
    <location>
        <begin position="21"/>
        <end position="89"/>
    </location>
</feature>
<dbReference type="EMBL" id="JAPVEA010000008">
    <property type="protein sequence ID" value="KAJ5437788.1"/>
    <property type="molecule type" value="Genomic_DNA"/>
</dbReference>
<sequence length="161" mass="18608">MTDADLLFENSQTSLPPQQNELIRYLNSPTVRGSPRIFWKDHEYEFPILVSLARDIMLILVTRAGVERLFNSARDICYYRRGDTEEETKDLVYEAEGIQSPLRPRTGTLDLDDREALDHEEDDDDDINPLCLTHSSVYLVESISARSYLRAMFLDLNNYTG</sequence>
<proteinExistence type="predicted"/>
<dbReference type="SUPFAM" id="SSF53098">
    <property type="entry name" value="Ribonuclease H-like"/>
    <property type="match status" value="1"/>
</dbReference>
<protein>
    <recommendedName>
        <fullName evidence="1">HAT C-terminal dimerisation domain-containing protein</fullName>
    </recommendedName>
</protein>
<dbReference type="GO" id="GO:0046983">
    <property type="term" value="F:protein dimerization activity"/>
    <property type="evidence" value="ECO:0007669"/>
    <property type="project" value="InterPro"/>
</dbReference>
<gene>
    <name evidence="2" type="ORF">N7458_008786</name>
</gene>
<name>A0AAD6FXF5_9EURO</name>
<dbReference type="GeneID" id="81602411"/>
<dbReference type="InterPro" id="IPR008906">
    <property type="entry name" value="HATC_C_dom"/>
</dbReference>
<comment type="caution">
    <text evidence="2">The sequence shown here is derived from an EMBL/GenBank/DDBJ whole genome shotgun (WGS) entry which is preliminary data.</text>
</comment>
<reference evidence="2" key="2">
    <citation type="journal article" date="2023" name="IMA Fungus">
        <title>Comparative genomic study of the Penicillium genus elucidates a diverse pangenome and 15 lateral gene transfer events.</title>
        <authorList>
            <person name="Petersen C."/>
            <person name="Sorensen T."/>
            <person name="Nielsen M.R."/>
            <person name="Sondergaard T.E."/>
            <person name="Sorensen J.L."/>
            <person name="Fitzpatrick D.A."/>
            <person name="Frisvad J.C."/>
            <person name="Nielsen K.L."/>
        </authorList>
    </citation>
    <scope>NUCLEOTIDE SEQUENCE</scope>
    <source>
        <strain evidence="2">IBT 16125</strain>
    </source>
</reference>
<organism evidence="2 3">
    <name type="scientific">Penicillium daleae</name>
    <dbReference type="NCBI Taxonomy" id="63821"/>
    <lineage>
        <taxon>Eukaryota</taxon>
        <taxon>Fungi</taxon>
        <taxon>Dikarya</taxon>
        <taxon>Ascomycota</taxon>
        <taxon>Pezizomycotina</taxon>
        <taxon>Eurotiomycetes</taxon>
        <taxon>Eurotiomycetidae</taxon>
        <taxon>Eurotiales</taxon>
        <taxon>Aspergillaceae</taxon>
        <taxon>Penicillium</taxon>
    </lineage>
</organism>
<dbReference type="AlphaFoldDB" id="A0AAD6FXF5"/>
<dbReference type="RefSeq" id="XP_056761017.1">
    <property type="nucleotide sequence ID" value="XM_056912168.1"/>
</dbReference>
<reference evidence="2" key="1">
    <citation type="submission" date="2022-12" db="EMBL/GenBank/DDBJ databases">
        <authorList>
            <person name="Petersen C."/>
        </authorList>
    </citation>
    <scope>NUCLEOTIDE SEQUENCE</scope>
    <source>
        <strain evidence="2">IBT 16125</strain>
    </source>
</reference>
<accession>A0AAD6FXF5</accession>
<dbReference type="InterPro" id="IPR012337">
    <property type="entry name" value="RNaseH-like_sf"/>
</dbReference>
<dbReference type="Pfam" id="PF05699">
    <property type="entry name" value="Dimer_Tnp_hAT"/>
    <property type="match status" value="1"/>
</dbReference>
<keyword evidence="3" id="KW-1185">Reference proteome</keyword>